<dbReference type="PANTHER" id="PTHR32108:SF5">
    <property type="entry name" value="DYNACTIN SUBUNIT 1-LIKE"/>
    <property type="match status" value="1"/>
</dbReference>
<organism evidence="1 2">
    <name type="scientific">Hibiscus syriacus</name>
    <name type="common">Rose of Sharon</name>
    <dbReference type="NCBI Taxonomy" id="106335"/>
    <lineage>
        <taxon>Eukaryota</taxon>
        <taxon>Viridiplantae</taxon>
        <taxon>Streptophyta</taxon>
        <taxon>Embryophyta</taxon>
        <taxon>Tracheophyta</taxon>
        <taxon>Spermatophyta</taxon>
        <taxon>Magnoliopsida</taxon>
        <taxon>eudicotyledons</taxon>
        <taxon>Gunneridae</taxon>
        <taxon>Pentapetalae</taxon>
        <taxon>rosids</taxon>
        <taxon>malvids</taxon>
        <taxon>Malvales</taxon>
        <taxon>Malvaceae</taxon>
        <taxon>Malvoideae</taxon>
        <taxon>Hibiscus</taxon>
    </lineage>
</organism>
<dbReference type="PANTHER" id="PTHR32108">
    <property type="entry name" value="DNA-DIRECTED RNA POLYMERASE SUBUNIT ALPHA"/>
    <property type="match status" value="1"/>
</dbReference>
<dbReference type="AlphaFoldDB" id="A0A6A3CQI4"/>
<keyword evidence="2" id="KW-1185">Reference proteome</keyword>
<accession>A0A6A3CQI4</accession>
<dbReference type="EMBL" id="VEPZ02000196">
    <property type="protein sequence ID" value="KAE8731453.1"/>
    <property type="molecule type" value="Genomic_DNA"/>
</dbReference>
<comment type="caution">
    <text evidence="1">The sequence shown here is derived from an EMBL/GenBank/DDBJ whole genome shotgun (WGS) entry which is preliminary data.</text>
</comment>
<name>A0A6A3CQI4_HIBSY</name>
<sequence length="412" mass="47057">MMDRISVLAKGKEIPAQKERELNEHNPVISDIQGTSDLNQFEKLQTVIIRIHKSSGDTKEMVTTVKAPKDEKKSCNMKSSKFSLILTSKTQVQSKTKGGSHFDDIPLSYKELYEKLLEALVTEGPARLISKVFKGKSISMGVQKEEDLLRYEAQICHLKIENDKLSTKMETMHEDFQKIEESRMITNPGASHSNLKNNLINYSQYDERFKRIDEEIRNMKGVNASHKELEARELSLVPDLVIPYEFKMPDFEKYDGTSCLAPIRMDLQRVRMKANEGFKEYALRWRGVAVQVQPPMLEEEISHMFHDSIHAPFFGLILANPTKEFENLLINGELIENVINKGNSKVTSKSPTDQKVKADDVNECSIQSPRQYITPRPMKMPPNPSAHSYDQDSVCDFHLGYLGIPRAIVGYF</sequence>
<protein>
    <submittedName>
        <fullName evidence="1">Uncharacterized protein</fullName>
    </submittedName>
</protein>
<reference evidence="1" key="1">
    <citation type="submission" date="2019-09" db="EMBL/GenBank/DDBJ databases">
        <title>Draft genome information of white flower Hibiscus syriacus.</title>
        <authorList>
            <person name="Kim Y.-M."/>
        </authorList>
    </citation>
    <scope>NUCLEOTIDE SEQUENCE [LARGE SCALE GENOMIC DNA]</scope>
    <source>
        <strain evidence="1">YM2019G1</strain>
    </source>
</reference>
<gene>
    <name evidence="1" type="ORF">F3Y22_tig00002840pilonHSYRG01371</name>
</gene>
<proteinExistence type="predicted"/>
<dbReference type="Proteomes" id="UP000436088">
    <property type="component" value="Unassembled WGS sequence"/>
</dbReference>
<evidence type="ECO:0000313" key="1">
    <source>
        <dbReference type="EMBL" id="KAE8731453.1"/>
    </source>
</evidence>
<evidence type="ECO:0000313" key="2">
    <source>
        <dbReference type="Proteomes" id="UP000436088"/>
    </source>
</evidence>